<reference evidence="2" key="1">
    <citation type="journal article" date="2021" name="New Phytol.">
        <title>Evolutionary innovations through gain and loss of genes in the ectomycorrhizal Boletales.</title>
        <authorList>
            <person name="Wu G."/>
            <person name="Miyauchi S."/>
            <person name="Morin E."/>
            <person name="Kuo A."/>
            <person name="Drula E."/>
            <person name="Varga T."/>
            <person name="Kohler A."/>
            <person name="Feng B."/>
            <person name="Cao Y."/>
            <person name="Lipzen A."/>
            <person name="Daum C."/>
            <person name="Hundley H."/>
            <person name="Pangilinan J."/>
            <person name="Johnson J."/>
            <person name="Barry K."/>
            <person name="LaButti K."/>
            <person name="Ng V."/>
            <person name="Ahrendt S."/>
            <person name="Min B."/>
            <person name="Choi I.G."/>
            <person name="Park H."/>
            <person name="Plett J.M."/>
            <person name="Magnuson J."/>
            <person name="Spatafora J.W."/>
            <person name="Nagy L.G."/>
            <person name="Henrissat B."/>
            <person name="Grigoriev I.V."/>
            <person name="Yang Z.L."/>
            <person name="Xu J."/>
            <person name="Martin F.M."/>
        </authorList>
    </citation>
    <scope>NUCLEOTIDE SEQUENCE</scope>
    <source>
        <strain evidence="2">KKN 215</strain>
    </source>
</reference>
<evidence type="ECO:0000259" key="1">
    <source>
        <dbReference type="PROSITE" id="PS50181"/>
    </source>
</evidence>
<gene>
    <name evidence="2" type="ORF">BXZ70DRAFT_1079311</name>
</gene>
<sequence>MAAINHINILHRKAYERSLPGPPGIYNFAQSLNRASIDECASEADLSGVQSTGISQLPAEVLEEILYQTLDDDVGSRAIFALELVCRCWRNLALGNGKLWSWIVINNRSLDGVHLVRRLLHRSRGESLDVRLSQTMEESPPHVSAGNEGGILPRMEFDVVQLLLRELPRIRTLHLSLSGNVYNDYASLLMVHAPQLKTLALSLAKGTLRPHRTALELPLSLPVNSVQFPALSTISAYGLPAGYGLSLLCSAYSTLTHFKLRAPYGLPQVDPEKLLFALKSMTKLSTLDLVCHVISRPQPSLLDTPMDDMVAHLPSLRTLRLVGEVSHFNWVLSHLKLSPLINLDLSIIGAIDTLDVDYIDLGTRIFATLYPDGHNSSLAPLQHGGVFWTPSQEIYHDNPTPLHFILSESKEVIQDYASIDSEFKNMVKHSNFDNWEEVEAIADAARSCVPNRDTGSQPQRILHLWMLDELTERSAVDRVELIWGVLPLHDVQVLTLRGIPEDSGGDDNALAEDRDGRKLLLAFMDYVSRMTSVRHLVLHDWDQDWITLLINSPLDTSERDNRHHNDSSPRRRRQASPCIVFPSLETIVVCAGPGTSRSCTAESLEWRKDLSGRMSRRSNLLRHYFNRRRHLPQMACVQSLKDRTYYLTIVE</sequence>
<dbReference type="InterPro" id="IPR032675">
    <property type="entry name" value="LRR_dom_sf"/>
</dbReference>
<feature type="domain" description="F-box" evidence="1">
    <location>
        <begin position="51"/>
        <end position="103"/>
    </location>
</feature>
<proteinExistence type="predicted"/>
<comment type="caution">
    <text evidence="2">The sequence shown here is derived from an EMBL/GenBank/DDBJ whole genome shotgun (WGS) entry which is preliminary data.</text>
</comment>
<protein>
    <recommendedName>
        <fullName evidence="1">F-box domain-containing protein</fullName>
    </recommendedName>
</protein>
<evidence type="ECO:0000313" key="3">
    <source>
        <dbReference type="Proteomes" id="UP000813824"/>
    </source>
</evidence>
<dbReference type="OrthoDB" id="3357519at2759"/>
<dbReference type="EMBL" id="JAEVFJ010000029">
    <property type="protein sequence ID" value="KAH8093253.1"/>
    <property type="molecule type" value="Genomic_DNA"/>
</dbReference>
<dbReference type="Proteomes" id="UP000813824">
    <property type="component" value="Unassembled WGS sequence"/>
</dbReference>
<dbReference type="InterPro" id="IPR036047">
    <property type="entry name" value="F-box-like_dom_sf"/>
</dbReference>
<organism evidence="2 3">
    <name type="scientific">Cristinia sonorae</name>
    <dbReference type="NCBI Taxonomy" id="1940300"/>
    <lineage>
        <taxon>Eukaryota</taxon>
        <taxon>Fungi</taxon>
        <taxon>Dikarya</taxon>
        <taxon>Basidiomycota</taxon>
        <taxon>Agaricomycotina</taxon>
        <taxon>Agaricomycetes</taxon>
        <taxon>Agaricomycetidae</taxon>
        <taxon>Agaricales</taxon>
        <taxon>Pleurotineae</taxon>
        <taxon>Stephanosporaceae</taxon>
        <taxon>Cristinia</taxon>
    </lineage>
</organism>
<dbReference type="AlphaFoldDB" id="A0A8K0UJF9"/>
<evidence type="ECO:0000313" key="2">
    <source>
        <dbReference type="EMBL" id="KAH8093253.1"/>
    </source>
</evidence>
<name>A0A8K0UJF9_9AGAR</name>
<dbReference type="SUPFAM" id="SSF81383">
    <property type="entry name" value="F-box domain"/>
    <property type="match status" value="1"/>
</dbReference>
<dbReference type="PANTHER" id="PTHR38926:SF5">
    <property type="entry name" value="F-BOX AND LEUCINE-RICH REPEAT PROTEIN 6"/>
    <property type="match status" value="1"/>
</dbReference>
<dbReference type="Gene3D" id="3.80.10.10">
    <property type="entry name" value="Ribonuclease Inhibitor"/>
    <property type="match status" value="1"/>
</dbReference>
<dbReference type="PROSITE" id="PS50181">
    <property type="entry name" value="FBOX"/>
    <property type="match status" value="1"/>
</dbReference>
<dbReference type="InterPro" id="IPR001810">
    <property type="entry name" value="F-box_dom"/>
</dbReference>
<accession>A0A8K0UJF9</accession>
<keyword evidence="3" id="KW-1185">Reference proteome</keyword>
<dbReference type="PANTHER" id="PTHR38926">
    <property type="entry name" value="F-BOX DOMAIN CONTAINING PROTEIN, EXPRESSED"/>
    <property type="match status" value="1"/>
</dbReference>